<comment type="caution">
    <text evidence="5">The sequence shown here is derived from an EMBL/GenBank/DDBJ whole genome shotgun (WGS) entry which is preliminary data.</text>
</comment>
<feature type="chain" id="PRO_5044220108" description="2Fe-2S ferredoxin-type domain-containing protein" evidence="3">
    <location>
        <begin position="22"/>
        <end position="148"/>
    </location>
</feature>
<keyword evidence="1" id="KW-0408">Iron</keyword>
<keyword evidence="1" id="KW-0001">2Fe-2S</keyword>
<accession>A0AB34J7E1</accession>
<evidence type="ECO:0000313" key="5">
    <source>
        <dbReference type="EMBL" id="KAL1514625.1"/>
    </source>
</evidence>
<gene>
    <name evidence="5" type="ORF">AB1Y20_003719</name>
</gene>
<dbReference type="Gene3D" id="3.10.20.30">
    <property type="match status" value="1"/>
</dbReference>
<evidence type="ECO:0000256" key="2">
    <source>
        <dbReference type="ARBA" id="ARBA00023014"/>
    </source>
</evidence>
<dbReference type="InterPro" id="IPR001041">
    <property type="entry name" value="2Fe-2S_ferredoxin-type"/>
</dbReference>
<protein>
    <recommendedName>
        <fullName evidence="4">2Fe-2S ferredoxin-type domain-containing protein</fullName>
    </recommendedName>
</protein>
<dbReference type="Proteomes" id="UP001515480">
    <property type="component" value="Unassembled WGS sequence"/>
</dbReference>
<keyword evidence="1" id="KW-0479">Metal-binding</keyword>
<dbReference type="CDD" id="cd00207">
    <property type="entry name" value="fer2"/>
    <property type="match status" value="1"/>
</dbReference>
<evidence type="ECO:0000256" key="1">
    <source>
        <dbReference type="ARBA" id="ARBA00022714"/>
    </source>
</evidence>
<keyword evidence="6" id="KW-1185">Reference proteome</keyword>
<dbReference type="PROSITE" id="PS51085">
    <property type="entry name" value="2FE2S_FER_2"/>
    <property type="match status" value="1"/>
</dbReference>
<dbReference type="GO" id="GO:0051537">
    <property type="term" value="F:2 iron, 2 sulfur cluster binding"/>
    <property type="evidence" value="ECO:0007669"/>
    <property type="project" value="UniProtKB-KW"/>
</dbReference>
<dbReference type="Pfam" id="PF00111">
    <property type="entry name" value="Fer2"/>
    <property type="match status" value="1"/>
</dbReference>
<evidence type="ECO:0000259" key="4">
    <source>
        <dbReference type="PROSITE" id="PS51085"/>
    </source>
</evidence>
<organism evidence="5 6">
    <name type="scientific">Prymnesium parvum</name>
    <name type="common">Toxic golden alga</name>
    <dbReference type="NCBI Taxonomy" id="97485"/>
    <lineage>
        <taxon>Eukaryota</taxon>
        <taxon>Haptista</taxon>
        <taxon>Haptophyta</taxon>
        <taxon>Prymnesiophyceae</taxon>
        <taxon>Prymnesiales</taxon>
        <taxon>Prymnesiaceae</taxon>
        <taxon>Prymnesium</taxon>
    </lineage>
</organism>
<name>A0AB34J7E1_PRYPA</name>
<reference evidence="5 6" key="1">
    <citation type="journal article" date="2024" name="Science">
        <title>Giant polyketide synthase enzymes in the biosynthesis of giant marine polyether toxins.</title>
        <authorList>
            <person name="Fallon T.R."/>
            <person name="Shende V.V."/>
            <person name="Wierzbicki I.H."/>
            <person name="Pendleton A.L."/>
            <person name="Watervoot N.F."/>
            <person name="Auber R.P."/>
            <person name="Gonzalez D.J."/>
            <person name="Wisecaver J.H."/>
            <person name="Moore B.S."/>
        </authorList>
    </citation>
    <scope>NUCLEOTIDE SEQUENCE [LARGE SCALE GENOMIC DNA]</scope>
    <source>
        <strain evidence="5 6">12B1</strain>
    </source>
</reference>
<dbReference type="SUPFAM" id="SSF54292">
    <property type="entry name" value="2Fe-2S ferredoxin-like"/>
    <property type="match status" value="1"/>
</dbReference>
<keyword evidence="2" id="KW-0411">Iron-sulfur</keyword>
<evidence type="ECO:0000313" key="6">
    <source>
        <dbReference type="Proteomes" id="UP001515480"/>
    </source>
</evidence>
<dbReference type="PROSITE" id="PS00197">
    <property type="entry name" value="2FE2S_FER_1"/>
    <property type="match status" value="1"/>
</dbReference>
<keyword evidence="3" id="KW-0732">Signal</keyword>
<sequence>MPLLAAPLLLALLPAAPPTRPFATLAAPRASALPMMQLFGGPKLDAREADFQRRQEKLASRKAANAQPKGQVTVTFPQKGNKQVTAQQGEPIGAVCKRAGVRVKFDCKTGRCATCQVRLNGRSAVKVCQGATVPGGATKKLTITLDNP</sequence>
<evidence type="ECO:0000256" key="3">
    <source>
        <dbReference type="SAM" id="SignalP"/>
    </source>
</evidence>
<dbReference type="AlphaFoldDB" id="A0AB34J7E1"/>
<dbReference type="InterPro" id="IPR006058">
    <property type="entry name" value="2Fe2S_fd_BS"/>
</dbReference>
<feature type="domain" description="2Fe-2S ferredoxin-type" evidence="4">
    <location>
        <begin position="72"/>
        <end position="148"/>
    </location>
</feature>
<proteinExistence type="predicted"/>
<dbReference type="EMBL" id="JBGBPQ010000012">
    <property type="protein sequence ID" value="KAL1514625.1"/>
    <property type="molecule type" value="Genomic_DNA"/>
</dbReference>
<dbReference type="InterPro" id="IPR036010">
    <property type="entry name" value="2Fe-2S_ferredoxin-like_sf"/>
</dbReference>
<dbReference type="InterPro" id="IPR012675">
    <property type="entry name" value="Beta-grasp_dom_sf"/>
</dbReference>
<feature type="signal peptide" evidence="3">
    <location>
        <begin position="1"/>
        <end position="21"/>
    </location>
</feature>